<dbReference type="InterPro" id="IPR040170">
    <property type="entry name" value="Cytosol_ACT"/>
</dbReference>
<dbReference type="InterPro" id="IPR006683">
    <property type="entry name" value="Thioestr_dom"/>
</dbReference>
<feature type="domain" description="HotDog ACOT-type" evidence="4">
    <location>
        <begin position="1"/>
        <end position="109"/>
    </location>
</feature>
<dbReference type="SUPFAM" id="SSF54637">
    <property type="entry name" value="Thioesterase/thiol ester dehydrase-isomerase"/>
    <property type="match status" value="1"/>
</dbReference>
<dbReference type="GO" id="GO:0006637">
    <property type="term" value="P:acyl-CoA metabolic process"/>
    <property type="evidence" value="ECO:0007669"/>
    <property type="project" value="TreeGrafter"/>
</dbReference>
<dbReference type="Gene3D" id="3.10.129.10">
    <property type="entry name" value="Hotdog Thioesterase"/>
    <property type="match status" value="1"/>
</dbReference>
<gene>
    <name evidence="5" type="ORF">A3C93_03200</name>
</gene>
<dbReference type="CDD" id="cd03442">
    <property type="entry name" value="BFIT_BACH"/>
    <property type="match status" value="1"/>
</dbReference>
<protein>
    <recommendedName>
        <fullName evidence="4">HotDog ACOT-type domain-containing protein</fullName>
    </recommendedName>
</protein>
<comment type="caution">
    <text evidence="5">The sequence shown here is derived from an EMBL/GenBank/DDBJ whole genome shotgun (WGS) entry which is preliminary data.</text>
</comment>
<accession>A0A1G2DEM0</accession>
<dbReference type="PROSITE" id="PS51770">
    <property type="entry name" value="HOTDOG_ACOT"/>
    <property type="match status" value="1"/>
</dbReference>
<dbReference type="GO" id="GO:0005829">
    <property type="term" value="C:cytosol"/>
    <property type="evidence" value="ECO:0007669"/>
    <property type="project" value="TreeGrafter"/>
</dbReference>
<dbReference type="PANTHER" id="PTHR11049:SF31">
    <property type="entry name" value="HOTDOG ACOT-TYPE DOMAIN-CONTAINING PROTEIN"/>
    <property type="match status" value="1"/>
</dbReference>
<evidence type="ECO:0000256" key="1">
    <source>
        <dbReference type="ARBA" id="ARBA00010458"/>
    </source>
</evidence>
<dbReference type="GO" id="GO:0009062">
    <property type="term" value="P:fatty acid catabolic process"/>
    <property type="evidence" value="ECO:0007669"/>
    <property type="project" value="TreeGrafter"/>
</dbReference>
<evidence type="ECO:0000256" key="2">
    <source>
        <dbReference type="ARBA" id="ARBA00022801"/>
    </source>
</evidence>
<organism evidence="5 6">
    <name type="scientific">Candidatus Lloydbacteria bacterium RIFCSPHIGHO2_02_FULL_54_17</name>
    <dbReference type="NCBI Taxonomy" id="1798664"/>
    <lineage>
        <taxon>Bacteria</taxon>
        <taxon>Candidatus Lloydiibacteriota</taxon>
    </lineage>
</organism>
<sequence>MVQIVKHLVRPEHLNGTNRLFGGTLLSWIDEATAIAAIELVGSTNVATVAISDIVFKRPVQRGELIRIAVCLTEVGRTSLTFRVKVTTHESRKPVITVERVVYVALDDDGRPRVHGVKKVASKTCLTPRNDSKRSMQNKRP</sequence>
<dbReference type="STRING" id="1798664.A3C93_03200"/>
<evidence type="ECO:0000313" key="6">
    <source>
        <dbReference type="Proteomes" id="UP000178636"/>
    </source>
</evidence>
<dbReference type="GO" id="GO:0052816">
    <property type="term" value="F:long-chain fatty acyl-CoA hydrolase activity"/>
    <property type="evidence" value="ECO:0007669"/>
    <property type="project" value="TreeGrafter"/>
</dbReference>
<dbReference type="Proteomes" id="UP000178636">
    <property type="component" value="Unassembled WGS sequence"/>
</dbReference>
<evidence type="ECO:0000259" key="4">
    <source>
        <dbReference type="PROSITE" id="PS51770"/>
    </source>
</evidence>
<reference evidence="5 6" key="1">
    <citation type="journal article" date="2016" name="Nat. Commun.">
        <title>Thousands of microbial genomes shed light on interconnected biogeochemical processes in an aquifer system.</title>
        <authorList>
            <person name="Anantharaman K."/>
            <person name="Brown C.T."/>
            <person name="Hug L.A."/>
            <person name="Sharon I."/>
            <person name="Castelle C.J."/>
            <person name="Probst A.J."/>
            <person name="Thomas B.C."/>
            <person name="Singh A."/>
            <person name="Wilkins M.J."/>
            <person name="Karaoz U."/>
            <person name="Brodie E.L."/>
            <person name="Williams K.H."/>
            <person name="Hubbard S.S."/>
            <person name="Banfield J.F."/>
        </authorList>
    </citation>
    <scope>NUCLEOTIDE SEQUENCE [LARGE SCALE GENOMIC DNA]</scope>
</reference>
<evidence type="ECO:0000313" key="5">
    <source>
        <dbReference type="EMBL" id="OGZ12084.1"/>
    </source>
</evidence>
<dbReference type="InterPro" id="IPR033120">
    <property type="entry name" value="HOTDOG_ACOT"/>
</dbReference>
<name>A0A1G2DEM0_9BACT</name>
<proteinExistence type="inferred from homology"/>
<evidence type="ECO:0000256" key="3">
    <source>
        <dbReference type="PROSITE-ProRule" id="PRU01106"/>
    </source>
</evidence>
<comment type="similarity">
    <text evidence="1">Belongs to the acyl coenzyme A hydrolase family.</text>
</comment>
<dbReference type="Pfam" id="PF03061">
    <property type="entry name" value="4HBT"/>
    <property type="match status" value="1"/>
</dbReference>
<keyword evidence="2 3" id="KW-0378">Hydrolase</keyword>
<dbReference type="EMBL" id="MHLO01000024">
    <property type="protein sequence ID" value="OGZ12084.1"/>
    <property type="molecule type" value="Genomic_DNA"/>
</dbReference>
<dbReference type="AlphaFoldDB" id="A0A1G2DEM0"/>
<dbReference type="PANTHER" id="PTHR11049">
    <property type="entry name" value="ACYL COENZYME A THIOESTER HYDROLASE"/>
    <property type="match status" value="1"/>
</dbReference>
<dbReference type="InterPro" id="IPR029069">
    <property type="entry name" value="HotDog_dom_sf"/>
</dbReference>